<dbReference type="PANTHER" id="PTHR43503">
    <property type="entry name" value="MCG48959-RELATED"/>
    <property type="match status" value="1"/>
</dbReference>
<proteinExistence type="inferred from homology"/>
<dbReference type="Gene3D" id="3.40.30.10">
    <property type="entry name" value="Glutaredoxin"/>
    <property type="match status" value="1"/>
</dbReference>
<dbReference type="InterPro" id="IPR045020">
    <property type="entry name" value="PRX_1cys"/>
</dbReference>
<evidence type="ECO:0000313" key="9">
    <source>
        <dbReference type="Proteomes" id="UP001055153"/>
    </source>
</evidence>
<organism evidence="8 9">
    <name type="scientific">Methylobacterium isbiliense</name>
    <dbReference type="NCBI Taxonomy" id="315478"/>
    <lineage>
        <taxon>Bacteria</taxon>
        <taxon>Pseudomonadati</taxon>
        <taxon>Pseudomonadota</taxon>
        <taxon>Alphaproteobacteria</taxon>
        <taxon>Hyphomicrobiales</taxon>
        <taxon>Methylobacteriaceae</taxon>
        <taxon>Methylobacterium</taxon>
    </lineage>
</organism>
<accession>A0ABQ4SJ46</accession>
<dbReference type="InterPro" id="IPR000866">
    <property type="entry name" value="AhpC/TSA"/>
</dbReference>
<evidence type="ECO:0000256" key="6">
    <source>
        <dbReference type="ARBA" id="ARBA00025719"/>
    </source>
</evidence>
<dbReference type="Pfam" id="PF00578">
    <property type="entry name" value="AhpC-TSA"/>
    <property type="match status" value="1"/>
</dbReference>
<name>A0ABQ4SJ46_9HYPH</name>
<dbReference type="InterPro" id="IPR036249">
    <property type="entry name" value="Thioredoxin-like_sf"/>
</dbReference>
<feature type="domain" description="Thioredoxin" evidence="7">
    <location>
        <begin position="4"/>
        <end position="160"/>
    </location>
</feature>
<keyword evidence="5" id="KW-0676">Redox-active center</keyword>
<reference evidence="8" key="1">
    <citation type="journal article" date="2021" name="Front. Microbiol.">
        <title>Comprehensive Comparative Genomics and Phenotyping of Methylobacterium Species.</title>
        <authorList>
            <person name="Alessa O."/>
            <person name="Ogura Y."/>
            <person name="Fujitani Y."/>
            <person name="Takami H."/>
            <person name="Hayashi T."/>
            <person name="Sahin N."/>
            <person name="Tani A."/>
        </authorList>
    </citation>
    <scope>NUCLEOTIDE SEQUENCE</scope>
    <source>
        <strain evidence="8">DSM 17168</strain>
    </source>
</reference>
<dbReference type="PANTHER" id="PTHR43503:SF4">
    <property type="entry name" value="PEROXIREDOXIN-6"/>
    <property type="match status" value="1"/>
</dbReference>
<evidence type="ECO:0000313" key="8">
    <source>
        <dbReference type="EMBL" id="GJE02356.1"/>
    </source>
</evidence>
<keyword evidence="9" id="KW-1185">Reference proteome</keyword>
<evidence type="ECO:0000259" key="7">
    <source>
        <dbReference type="PROSITE" id="PS51352"/>
    </source>
</evidence>
<evidence type="ECO:0000256" key="5">
    <source>
        <dbReference type="ARBA" id="ARBA00023284"/>
    </source>
</evidence>
<dbReference type="PIRSF" id="PIRSF000239">
    <property type="entry name" value="AHPC"/>
    <property type="match status" value="1"/>
</dbReference>
<dbReference type="RefSeq" id="WP_238238357.1">
    <property type="nucleotide sequence ID" value="NZ_BPQQ01000054.1"/>
</dbReference>
<dbReference type="Pfam" id="PF10417">
    <property type="entry name" value="1-cysPrx_C"/>
    <property type="match status" value="1"/>
</dbReference>
<dbReference type="EMBL" id="BPQQ01000054">
    <property type="protein sequence ID" value="GJE02356.1"/>
    <property type="molecule type" value="Genomic_DNA"/>
</dbReference>
<evidence type="ECO:0000256" key="1">
    <source>
        <dbReference type="ARBA" id="ARBA00009796"/>
    </source>
</evidence>
<gene>
    <name evidence="8" type="ORF">GMJLKIPL_4303</name>
</gene>
<sequence length="223" mass="24775">MATLQLGDMVPDFTAETTEGPIRFHAWIEGSWAVLFSHPKNFTPVCTTELGAVARLKPEFDRRGIKVIGLSVDPLPEHRAWAADIAETQGHALNFPLIADADRAITNLYGMIHPNASDTMTLRSVYVIGPDKRLKLRIDYPASTGRNFAEILRAIDSLQLTAEHGVATPADWQEGEDVIIVPSLSDEEARTRFPGGWKTLRPYLRVVPQPGRTGLSNRERRNP</sequence>
<dbReference type="InterPro" id="IPR019479">
    <property type="entry name" value="Peroxiredoxin_C"/>
</dbReference>
<evidence type="ECO:0000256" key="3">
    <source>
        <dbReference type="ARBA" id="ARBA00022862"/>
    </source>
</evidence>
<dbReference type="PROSITE" id="PS51352">
    <property type="entry name" value="THIOREDOXIN_2"/>
    <property type="match status" value="1"/>
</dbReference>
<dbReference type="Gene3D" id="3.30.1020.10">
    <property type="entry name" value="Antioxidant, Horf6, Chain A, domain2"/>
    <property type="match status" value="1"/>
</dbReference>
<comment type="similarity">
    <text evidence="1">Belongs to the peroxiredoxin family. AhpC/Prx1 subfamily.</text>
</comment>
<keyword evidence="3" id="KW-0049">Antioxidant</keyword>
<evidence type="ECO:0000256" key="4">
    <source>
        <dbReference type="ARBA" id="ARBA00023002"/>
    </source>
</evidence>
<comment type="similarity">
    <text evidence="6">Belongs to the peroxiredoxin family. Prx6 subfamily.</text>
</comment>
<protein>
    <submittedName>
        <fullName evidence="8">Peroxiredoxin</fullName>
    </submittedName>
</protein>
<dbReference type="SUPFAM" id="SSF52833">
    <property type="entry name" value="Thioredoxin-like"/>
    <property type="match status" value="1"/>
</dbReference>
<keyword evidence="2" id="KW-0575">Peroxidase</keyword>
<dbReference type="Proteomes" id="UP001055153">
    <property type="component" value="Unassembled WGS sequence"/>
</dbReference>
<keyword evidence="4" id="KW-0560">Oxidoreductase</keyword>
<dbReference type="CDD" id="cd03016">
    <property type="entry name" value="PRX_1cys"/>
    <property type="match status" value="1"/>
</dbReference>
<dbReference type="InterPro" id="IPR024706">
    <property type="entry name" value="Peroxiredoxin_AhpC-typ"/>
</dbReference>
<dbReference type="InterPro" id="IPR013766">
    <property type="entry name" value="Thioredoxin_domain"/>
</dbReference>
<evidence type="ECO:0000256" key="2">
    <source>
        <dbReference type="ARBA" id="ARBA00022559"/>
    </source>
</evidence>
<reference evidence="8" key="2">
    <citation type="submission" date="2021-08" db="EMBL/GenBank/DDBJ databases">
        <authorList>
            <person name="Tani A."/>
            <person name="Ola A."/>
            <person name="Ogura Y."/>
            <person name="Katsura K."/>
            <person name="Hayashi T."/>
        </authorList>
    </citation>
    <scope>NUCLEOTIDE SEQUENCE</scope>
    <source>
        <strain evidence="8">DSM 17168</strain>
    </source>
</reference>
<comment type="caution">
    <text evidence="8">The sequence shown here is derived from an EMBL/GenBank/DDBJ whole genome shotgun (WGS) entry which is preliminary data.</text>
</comment>